<reference evidence="1 2" key="2">
    <citation type="journal article" date="2013" name="PLoS ONE">
        <title>INDIGO - INtegrated Data Warehouse of MIcrobial GenOmes with Examples from the Red Sea Extremophiles.</title>
        <authorList>
            <person name="Alam I."/>
            <person name="Antunes A."/>
            <person name="Kamau A.A."/>
            <person name="Ba Alawi W."/>
            <person name="Kalkatawi M."/>
            <person name="Stingl U."/>
            <person name="Bajic V.B."/>
        </authorList>
    </citation>
    <scope>NUCLEOTIDE SEQUENCE [LARGE SCALE GENOMIC DNA]</scope>
    <source>
        <strain evidence="1 2">E1L3A</strain>
    </source>
</reference>
<name>A0ACB4V5S1_9GAMM</name>
<evidence type="ECO:0000313" key="1">
    <source>
        <dbReference type="EMBL" id="ERJ19032.1"/>
    </source>
</evidence>
<proteinExistence type="predicted"/>
<evidence type="ECO:0000313" key="2">
    <source>
        <dbReference type="Proteomes" id="UP000006242"/>
    </source>
</evidence>
<keyword evidence="2" id="KW-1185">Reference proteome</keyword>
<gene>
    <name evidence="1" type="ORF">SSPSH_002114</name>
</gene>
<protein>
    <submittedName>
        <fullName evidence="1">Phospholipase D protein</fullName>
        <ecNumber evidence="1">3.1.4.4</ecNumber>
    </submittedName>
</protein>
<organism evidence="1 2">
    <name type="scientific">Salinisphaera shabanensis E1L3A</name>
    <dbReference type="NCBI Taxonomy" id="1033802"/>
    <lineage>
        <taxon>Bacteria</taxon>
        <taxon>Pseudomonadati</taxon>
        <taxon>Pseudomonadota</taxon>
        <taxon>Gammaproteobacteria</taxon>
        <taxon>Salinisphaerales</taxon>
        <taxon>Salinisphaeraceae</taxon>
        <taxon>Salinisphaera</taxon>
    </lineage>
</organism>
<dbReference type="Proteomes" id="UP000006242">
    <property type="component" value="Unassembled WGS sequence"/>
</dbReference>
<reference evidence="1 2" key="1">
    <citation type="journal article" date="2011" name="J. Bacteriol.">
        <title>Genome sequence of Salinisphaera shabanensis, a gammaproteobacterium from the harsh, variable environment of the brine-seawater interface of the Shaban Deep in the Red Sea.</title>
        <authorList>
            <person name="Antunes A."/>
            <person name="Alam I."/>
            <person name="Bajic V.B."/>
            <person name="Stingl U."/>
        </authorList>
    </citation>
    <scope>NUCLEOTIDE SEQUENCE [LARGE SCALE GENOMIC DNA]</scope>
    <source>
        <strain evidence="1 2">E1L3A</strain>
    </source>
</reference>
<sequence length="237" mass="25537">MSNKTKLRVALLAIAVLVFILGSTVFDFGQLFRDTRSQFESLGWAGPVIFALIYGALGALAAPTGLVELIAGAIFGFWTGSAAVLVGALIAANIGFVCGRWLARDWVSSKVNSNRLAQQIEAAVEQRGFWITVLIRLSPAVPFNLTSYVLGASTIRWTTFLVATVLGMLPIKLFLIWLGASGQKLLGATNPAEWGTNEWLLYGGGLVATIVVVVLIGWTVARTSRRVLREAEQQRGD</sequence>
<keyword evidence="1" id="KW-0378">Hydrolase</keyword>
<comment type="caution">
    <text evidence="1">The sequence shown here is derived from an EMBL/GenBank/DDBJ whole genome shotgun (WGS) entry which is preliminary data.</text>
</comment>
<accession>A0ACB4V5S1</accession>
<dbReference type="EMBL" id="AFNV02000013">
    <property type="protein sequence ID" value="ERJ19032.1"/>
    <property type="molecule type" value="Genomic_DNA"/>
</dbReference>
<dbReference type="EC" id="3.1.4.4" evidence="1"/>